<dbReference type="Pfam" id="PF01557">
    <property type="entry name" value="FAA_hydrolase"/>
    <property type="match status" value="1"/>
</dbReference>
<dbReference type="SUPFAM" id="SSF56529">
    <property type="entry name" value="FAH"/>
    <property type="match status" value="1"/>
</dbReference>
<keyword evidence="2" id="KW-0479">Metal-binding</keyword>
<sequence>MKLASIKADGLEKAAIVTAGGYVLVETLNAATGSAWSETLAGLLGNEETAGLNAWYREGGALQAERLETIAFADAACGPLLRNPPKIWGIGANYAEKAEEMAVTPPDGEPICFMKPTTSLVGPGDAIVLPRGEHRVTAEAEIGIVIGRTCKYVSEADAMGVVAGFTPTLDMTAQDIHARNPRFLGRSKCFDTFFSFGPHLVTPDECPAPGQWTIETALNGVTLYRSDVTRMIYSIPYIVSYFSGMMTLRPGDVIMTGTPGSVPLRPGDVAECRLGGFAPLLNPVIAEREARG</sequence>
<evidence type="ECO:0000259" key="3">
    <source>
        <dbReference type="Pfam" id="PF01557"/>
    </source>
</evidence>
<comment type="caution">
    <text evidence="4">The sequence shown here is derived from an EMBL/GenBank/DDBJ whole genome shotgun (WGS) entry which is preliminary data.</text>
</comment>
<dbReference type="Proteomes" id="UP000665561">
    <property type="component" value="Unassembled WGS sequence"/>
</dbReference>
<keyword evidence="5" id="KW-1185">Reference proteome</keyword>
<evidence type="ECO:0000313" key="4">
    <source>
        <dbReference type="EMBL" id="NBD23826.1"/>
    </source>
</evidence>
<evidence type="ECO:0000256" key="1">
    <source>
        <dbReference type="ARBA" id="ARBA00010211"/>
    </source>
</evidence>
<dbReference type="InterPro" id="IPR011234">
    <property type="entry name" value="Fumarylacetoacetase-like_C"/>
</dbReference>
<dbReference type="Gene3D" id="3.90.850.10">
    <property type="entry name" value="Fumarylacetoacetase-like, C-terminal domain"/>
    <property type="match status" value="1"/>
</dbReference>
<evidence type="ECO:0000313" key="5">
    <source>
        <dbReference type="Proteomes" id="UP000665561"/>
    </source>
</evidence>
<comment type="similarity">
    <text evidence="1">Belongs to the FAH family.</text>
</comment>
<protein>
    <submittedName>
        <fullName evidence="4">Fumarylacetoacetate hydrolase</fullName>
    </submittedName>
</protein>
<organism evidence="4 5">
    <name type="scientific">Paenibacillus glycinis</name>
    <dbReference type="NCBI Taxonomy" id="2697035"/>
    <lineage>
        <taxon>Bacteria</taxon>
        <taxon>Bacillati</taxon>
        <taxon>Bacillota</taxon>
        <taxon>Bacilli</taxon>
        <taxon>Bacillales</taxon>
        <taxon>Paenibacillaceae</taxon>
        <taxon>Paenibacillus</taxon>
    </lineage>
</organism>
<keyword evidence="4" id="KW-0378">Hydrolase</keyword>
<accession>A0ABW9XMN7</accession>
<dbReference type="RefSeq" id="WP_161742609.1">
    <property type="nucleotide sequence ID" value="NZ_JAAAMV010000003.1"/>
</dbReference>
<dbReference type="InterPro" id="IPR036663">
    <property type="entry name" value="Fumarylacetoacetase_C_sf"/>
</dbReference>
<feature type="domain" description="Fumarylacetoacetase-like C-terminal" evidence="3">
    <location>
        <begin position="86"/>
        <end position="284"/>
    </location>
</feature>
<dbReference type="EMBL" id="JAAAMV010000003">
    <property type="protein sequence ID" value="NBD23826.1"/>
    <property type="molecule type" value="Genomic_DNA"/>
</dbReference>
<gene>
    <name evidence="4" type="ORF">GT019_08080</name>
</gene>
<dbReference type="PANTHER" id="PTHR11820:SF7">
    <property type="entry name" value="ACYLPYRUVASE FAHD1, MITOCHONDRIAL"/>
    <property type="match status" value="1"/>
</dbReference>
<name>A0ABW9XMN7_9BACL</name>
<dbReference type="GO" id="GO:0016787">
    <property type="term" value="F:hydrolase activity"/>
    <property type="evidence" value="ECO:0007669"/>
    <property type="project" value="UniProtKB-KW"/>
</dbReference>
<reference evidence="4 5" key="1">
    <citation type="submission" date="2020-01" db="EMBL/GenBank/DDBJ databases">
        <title>Paenibacillus soybeanensis sp. nov. isolated from the nodules of soybean (Glycine max(L.) Merr).</title>
        <authorList>
            <person name="Wang H."/>
        </authorList>
    </citation>
    <scope>NUCLEOTIDE SEQUENCE [LARGE SCALE GENOMIC DNA]</scope>
    <source>
        <strain evidence="4 5">T1</strain>
    </source>
</reference>
<evidence type="ECO:0000256" key="2">
    <source>
        <dbReference type="ARBA" id="ARBA00022723"/>
    </source>
</evidence>
<dbReference type="PANTHER" id="PTHR11820">
    <property type="entry name" value="ACYLPYRUVASE"/>
    <property type="match status" value="1"/>
</dbReference>
<proteinExistence type="inferred from homology"/>